<dbReference type="EMBL" id="JAGTPW010000031">
    <property type="protein sequence ID" value="MBR8645310.1"/>
    <property type="molecule type" value="Genomic_DNA"/>
</dbReference>
<reference evidence="4" key="1">
    <citation type="submission" date="2021-04" db="EMBL/GenBank/DDBJ databases">
        <title>Whole genome sequencing of Enterococci isolates from hospitalized patients.</title>
        <authorList>
            <person name="Ogoti B.M."/>
            <person name="Onyambu F.G."/>
        </authorList>
    </citation>
    <scope>NUCLEOTIDE SEQUENCE</scope>
    <source>
        <strain evidence="4">242</strain>
    </source>
</reference>
<name>A0A941FPK3_9BACI</name>
<sequence length="86" mass="10011">MNSDINGDSDFFQLGGHSITAMKMVSKINKRLDANMKLADLFENPTLKMLNHKIFPEMSTPQEMKRRSFHLSWKRHFGSLINKSNR</sequence>
<proteinExistence type="predicted"/>
<evidence type="ECO:0000256" key="2">
    <source>
        <dbReference type="ARBA" id="ARBA00022553"/>
    </source>
</evidence>
<evidence type="ECO:0000313" key="5">
    <source>
        <dbReference type="Proteomes" id="UP000680045"/>
    </source>
</evidence>
<feature type="domain" description="Carrier" evidence="3">
    <location>
        <begin position="1"/>
        <end position="58"/>
    </location>
</feature>
<accession>A0A941FPK3</accession>
<dbReference type="InterPro" id="IPR009081">
    <property type="entry name" value="PP-bd_ACP"/>
</dbReference>
<protein>
    <submittedName>
        <fullName evidence="4">Acyl carrier protein</fullName>
    </submittedName>
</protein>
<dbReference type="InterPro" id="IPR036736">
    <property type="entry name" value="ACP-like_sf"/>
</dbReference>
<dbReference type="PROSITE" id="PS50075">
    <property type="entry name" value="CARRIER"/>
    <property type="match status" value="1"/>
</dbReference>
<dbReference type="InterPro" id="IPR006162">
    <property type="entry name" value="Ppantetheine_attach_site"/>
</dbReference>
<organism evidence="4 5">
    <name type="scientific">Peribacillus frigoritolerans</name>
    <dbReference type="NCBI Taxonomy" id="450367"/>
    <lineage>
        <taxon>Bacteria</taxon>
        <taxon>Bacillati</taxon>
        <taxon>Bacillota</taxon>
        <taxon>Bacilli</taxon>
        <taxon>Bacillales</taxon>
        <taxon>Bacillaceae</taxon>
        <taxon>Peribacillus</taxon>
    </lineage>
</organism>
<dbReference type="Gene3D" id="1.10.1200.10">
    <property type="entry name" value="ACP-like"/>
    <property type="match status" value="1"/>
</dbReference>
<evidence type="ECO:0000313" key="4">
    <source>
        <dbReference type="EMBL" id="MBR8645310.1"/>
    </source>
</evidence>
<gene>
    <name evidence="4" type="ORF">KEH51_17270</name>
</gene>
<dbReference type="PANTHER" id="PTHR44845">
    <property type="entry name" value="CARRIER DOMAIN-CONTAINING PROTEIN"/>
    <property type="match status" value="1"/>
</dbReference>
<dbReference type="Pfam" id="PF00550">
    <property type="entry name" value="PP-binding"/>
    <property type="match status" value="1"/>
</dbReference>
<dbReference type="PANTHER" id="PTHR44845:SF6">
    <property type="entry name" value="BETA-ALANINE-ACTIVATING ENZYME"/>
    <property type="match status" value="1"/>
</dbReference>
<dbReference type="PROSITE" id="PS00012">
    <property type="entry name" value="PHOSPHOPANTETHEINE"/>
    <property type="match status" value="1"/>
</dbReference>
<dbReference type="AlphaFoldDB" id="A0A941FPK3"/>
<keyword evidence="2" id="KW-0597">Phosphoprotein</keyword>
<keyword evidence="1" id="KW-0596">Phosphopantetheine</keyword>
<evidence type="ECO:0000256" key="1">
    <source>
        <dbReference type="ARBA" id="ARBA00022450"/>
    </source>
</evidence>
<evidence type="ECO:0000259" key="3">
    <source>
        <dbReference type="PROSITE" id="PS50075"/>
    </source>
</evidence>
<comment type="caution">
    <text evidence="4">The sequence shown here is derived from an EMBL/GenBank/DDBJ whole genome shotgun (WGS) entry which is preliminary data.</text>
</comment>
<dbReference type="SUPFAM" id="SSF47336">
    <property type="entry name" value="ACP-like"/>
    <property type="match status" value="1"/>
</dbReference>
<dbReference type="Proteomes" id="UP000680045">
    <property type="component" value="Unassembled WGS sequence"/>
</dbReference>